<keyword evidence="2" id="KW-1185">Reference proteome</keyword>
<dbReference type="EMBL" id="CAJFDH010000006">
    <property type="protein sequence ID" value="CAD5229176.1"/>
    <property type="molecule type" value="Genomic_DNA"/>
</dbReference>
<comment type="caution">
    <text evidence="1">The sequence shown here is derived from an EMBL/GenBank/DDBJ whole genome shotgun (WGS) entry which is preliminary data.</text>
</comment>
<sequence length="162" mass="18980">MEEDMALKKAMHKVQTYKLCDVEVTHMMFNYLTKSWSNVVKTVLLPGIIERVGEIPEEKKAQLERKLLERLIQHGKIFHILYKYENSIDRVLKVPKELVCPGDEENQKLNEENAPDEQEVLSDIRDLMMEIVQLRKQKDVLQKLKMSKHSSESVESEVDVVM</sequence>
<dbReference type="EMBL" id="CAJFCW020000006">
    <property type="protein sequence ID" value="CAG9125949.1"/>
    <property type="molecule type" value="Genomic_DNA"/>
</dbReference>
<reference evidence="1" key="1">
    <citation type="submission" date="2020-09" db="EMBL/GenBank/DDBJ databases">
        <authorList>
            <person name="Kikuchi T."/>
        </authorList>
    </citation>
    <scope>NUCLEOTIDE SEQUENCE</scope>
    <source>
        <strain evidence="1">SH1</strain>
    </source>
</reference>
<gene>
    <name evidence="1" type="ORF">BOKJ2_LOCUS13235</name>
</gene>
<protein>
    <submittedName>
        <fullName evidence="1">Uncharacterized protein</fullName>
    </submittedName>
</protein>
<evidence type="ECO:0000313" key="2">
    <source>
        <dbReference type="Proteomes" id="UP000614601"/>
    </source>
</evidence>
<name>A0A811LLP2_9BILA</name>
<dbReference type="AlphaFoldDB" id="A0A811LLP2"/>
<dbReference type="OrthoDB" id="10601225at2759"/>
<proteinExistence type="predicted"/>
<organism evidence="1 2">
    <name type="scientific">Bursaphelenchus okinawaensis</name>
    <dbReference type="NCBI Taxonomy" id="465554"/>
    <lineage>
        <taxon>Eukaryota</taxon>
        <taxon>Metazoa</taxon>
        <taxon>Ecdysozoa</taxon>
        <taxon>Nematoda</taxon>
        <taxon>Chromadorea</taxon>
        <taxon>Rhabditida</taxon>
        <taxon>Tylenchina</taxon>
        <taxon>Tylenchomorpha</taxon>
        <taxon>Aphelenchoidea</taxon>
        <taxon>Aphelenchoididae</taxon>
        <taxon>Bursaphelenchus</taxon>
    </lineage>
</organism>
<accession>A0A811LLP2</accession>
<evidence type="ECO:0000313" key="1">
    <source>
        <dbReference type="EMBL" id="CAD5229176.1"/>
    </source>
</evidence>
<dbReference type="Proteomes" id="UP000783686">
    <property type="component" value="Unassembled WGS sequence"/>
</dbReference>
<dbReference type="Proteomes" id="UP000614601">
    <property type="component" value="Unassembled WGS sequence"/>
</dbReference>